<evidence type="ECO:0000256" key="2">
    <source>
        <dbReference type="ARBA" id="ARBA00022692"/>
    </source>
</evidence>
<dbReference type="EMBL" id="QGDT01000002">
    <property type="protein sequence ID" value="PWJ59626.1"/>
    <property type="molecule type" value="Genomic_DNA"/>
</dbReference>
<sequence>MADDSLLNRILKSVFFKQAQKRAGAYAGNSSRLLSLVANVAKKLSTGNFRNNLSEVKIHLQLLSRMVKAYAKGDYRDVSWRSMVSIVAVLIYFVSPVDLVPDFLPVLGLTDDLALILWLVKNMSDEIMKFSEWEKNEKTIKIG</sequence>
<evidence type="ECO:0000256" key="3">
    <source>
        <dbReference type="ARBA" id="ARBA00022989"/>
    </source>
</evidence>
<dbReference type="Pfam" id="PF06803">
    <property type="entry name" value="DUF1232"/>
    <property type="match status" value="1"/>
</dbReference>
<comment type="caution">
    <text evidence="7">The sequence shown here is derived from an EMBL/GenBank/DDBJ whole genome shotgun (WGS) entry which is preliminary data.</text>
</comment>
<organism evidence="7 8">
    <name type="scientific">Dyadobacter jejuensis</name>
    <dbReference type="NCBI Taxonomy" id="1082580"/>
    <lineage>
        <taxon>Bacteria</taxon>
        <taxon>Pseudomonadati</taxon>
        <taxon>Bacteroidota</taxon>
        <taxon>Cytophagia</taxon>
        <taxon>Cytophagales</taxon>
        <taxon>Spirosomataceae</taxon>
        <taxon>Dyadobacter</taxon>
    </lineage>
</organism>
<evidence type="ECO:0000313" key="8">
    <source>
        <dbReference type="Proteomes" id="UP000245880"/>
    </source>
</evidence>
<dbReference type="Proteomes" id="UP000245880">
    <property type="component" value="Unassembled WGS sequence"/>
</dbReference>
<evidence type="ECO:0000256" key="4">
    <source>
        <dbReference type="ARBA" id="ARBA00023136"/>
    </source>
</evidence>
<comment type="subcellular location">
    <subcellularLocation>
        <location evidence="1">Endomembrane system</location>
        <topology evidence="1">Multi-pass membrane protein</topology>
    </subcellularLocation>
</comment>
<evidence type="ECO:0000256" key="1">
    <source>
        <dbReference type="ARBA" id="ARBA00004127"/>
    </source>
</evidence>
<evidence type="ECO:0000256" key="5">
    <source>
        <dbReference type="SAM" id="Phobius"/>
    </source>
</evidence>
<dbReference type="InterPro" id="IPR010652">
    <property type="entry name" value="DUF1232"/>
</dbReference>
<keyword evidence="2 5" id="KW-0812">Transmembrane</keyword>
<proteinExistence type="predicted"/>
<dbReference type="AlphaFoldDB" id="A0A316AQD3"/>
<keyword evidence="4 5" id="KW-0472">Membrane</keyword>
<reference evidence="7 8" key="1">
    <citation type="submission" date="2018-03" db="EMBL/GenBank/DDBJ databases">
        <title>Genomic Encyclopedia of Archaeal and Bacterial Type Strains, Phase II (KMG-II): from individual species to whole genera.</title>
        <authorList>
            <person name="Goeker M."/>
        </authorList>
    </citation>
    <scope>NUCLEOTIDE SEQUENCE [LARGE SCALE GENOMIC DNA]</scope>
    <source>
        <strain evidence="7 8">DSM 100346</strain>
    </source>
</reference>
<keyword evidence="3 5" id="KW-1133">Transmembrane helix</keyword>
<keyword evidence="8" id="KW-1185">Reference proteome</keyword>
<evidence type="ECO:0000313" key="7">
    <source>
        <dbReference type="EMBL" id="PWJ59626.1"/>
    </source>
</evidence>
<dbReference type="RefSeq" id="WP_109673473.1">
    <property type="nucleotide sequence ID" value="NZ_QGDT01000002.1"/>
</dbReference>
<evidence type="ECO:0000259" key="6">
    <source>
        <dbReference type="Pfam" id="PF06803"/>
    </source>
</evidence>
<gene>
    <name evidence="7" type="ORF">CLV98_102460</name>
</gene>
<protein>
    <submittedName>
        <fullName evidence="7">Uncharacterized membrane protein YkvA (DUF1232 family)</fullName>
    </submittedName>
</protein>
<dbReference type="GO" id="GO:0012505">
    <property type="term" value="C:endomembrane system"/>
    <property type="evidence" value="ECO:0007669"/>
    <property type="project" value="UniProtKB-SubCell"/>
</dbReference>
<name>A0A316AQD3_9BACT</name>
<feature type="transmembrane region" description="Helical" evidence="5">
    <location>
        <begin position="78"/>
        <end position="97"/>
    </location>
</feature>
<accession>A0A316AQD3</accession>
<feature type="domain" description="DUF1232" evidence="6">
    <location>
        <begin position="84"/>
        <end position="118"/>
    </location>
</feature>
<dbReference type="OrthoDB" id="9800034at2"/>